<evidence type="ECO:0000259" key="3">
    <source>
        <dbReference type="Pfam" id="PF06974"/>
    </source>
</evidence>
<dbReference type="OrthoDB" id="619536at2759"/>
<keyword evidence="2" id="KW-0812">Transmembrane</keyword>
<dbReference type="PANTHER" id="PTHR31650">
    <property type="entry name" value="O-ACYLTRANSFERASE (WSD1-LIKE) FAMILY PROTEIN"/>
    <property type="match status" value="1"/>
</dbReference>
<accession>A0A086JGC0</accession>
<evidence type="ECO:0000313" key="5">
    <source>
        <dbReference type="Proteomes" id="UP000028837"/>
    </source>
</evidence>
<feature type="domain" description="O-acyltransferase WSD1 C-terminal" evidence="3">
    <location>
        <begin position="509"/>
        <end position="646"/>
    </location>
</feature>
<dbReference type="AlphaFoldDB" id="A0A086JGC0"/>
<dbReference type="GO" id="GO:0019432">
    <property type="term" value="P:triglyceride biosynthetic process"/>
    <property type="evidence" value="ECO:0007669"/>
    <property type="project" value="TreeGrafter"/>
</dbReference>
<keyword evidence="2" id="KW-1133">Transmembrane helix</keyword>
<sequence>MALEKSSLCEPSKREASTSFVFLTFLRRLFSIALFRPTTELFLYILDSIIILVVFTYHSVLFTFWLFCSLFKRRKRTSRTTNCVDDASADDDSVLSDDGGSNVDSEDEFRQDVPSVSALPRRMSFPSSNLAGVPFPEATGCRHQMITIAMYCNELPSREALIHICRKHLLKYFRFRAIPVVGRWSSVWREVPVDLSWHIRSASVADDAALHAWLEDVMVKGYSSDHPRWEVHLVENRSCSSGTSVIAKGKGEATREGGTGRDSRCPKQTGKKGGDGETATSHHANLIPSRHLIAFRVDHSIGDGVSLVQAASKVVTDAEGVPLYMRGAVDAFRKNNAAETRFRSPISYLVYKIRMGISRWTTRWRRSDESGTPRPERHQTLREFAHFIYAVIYSLKGPLRAFDAETPVSRPHSFRKEFGPRWNGKSKLAKAPPISLAFVKAIRQASGVPLNDVFLAAFAGAIRRYCAALEFHDFEQGDANRPRTLKALLACAFARSLQACDDPELALRNRFVLTSIELAVAQATPKERLEATHKITQWMKKSKQPLVDFACQNILGGYIVPTGMRKQIAADLFNNHSFVFANVPAYPEHFYVAGVRIEDIQVAFVNLLTQVEILSYANRVAFSMVYDPDVIKQADLLPQFFVEELFALAKDFEVPVPVEDAALANFARQS</sequence>
<dbReference type="PANTHER" id="PTHR31650:SF1">
    <property type="entry name" value="WAX ESTER SYNTHASE_DIACYLGLYCEROL ACYLTRANSFERASE 4-RELATED"/>
    <property type="match status" value="1"/>
</dbReference>
<dbReference type="Pfam" id="PF06974">
    <property type="entry name" value="WS_DGAT_C"/>
    <property type="match status" value="1"/>
</dbReference>
<evidence type="ECO:0000313" key="4">
    <source>
        <dbReference type="EMBL" id="KFG31188.1"/>
    </source>
</evidence>
<dbReference type="Proteomes" id="UP000028837">
    <property type="component" value="Unassembled WGS sequence"/>
</dbReference>
<gene>
    <name evidence="4" type="ORF">TGDOM2_255980</name>
</gene>
<proteinExistence type="predicted"/>
<comment type="caution">
    <text evidence="4">The sequence shown here is derived from an EMBL/GenBank/DDBJ whole genome shotgun (WGS) entry which is preliminary data.</text>
</comment>
<organism evidence="4 5">
    <name type="scientific">Toxoplasma gondii GAB2-2007-GAL-DOM2</name>
    <dbReference type="NCBI Taxonomy" id="1130820"/>
    <lineage>
        <taxon>Eukaryota</taxon>
        <taxon>Sar</taxon>
        <taxon>Alveolata</taxon>
        <taxon>Apicomplexa</taxon>
        <taxon>Conoidasida</taxon>
        <taxon>Coccidia</taxon>
        <taxon>Eucoccidiorida</taxon>
        <taxon>Eimeriorina</taxon>
        <taxon>Sarcocystidae</taxon>
        <taxon>Toxoplasma</taxon>
    </lineage>
</organism>
<dbReference type="InterPro" id="IPR009721">
    <property type="entry name" value="O-acyltransferase_WSD1_C"/>
</dbReference>
<dbReference type="EMBL" id="AHZU02001553">
    <property type="protein sequence ID" value="KFG31188.1"/>
    <property type="molecule type" value="Genomic_DNA"/>
</dbReference>
<evidence type="ECO:0000256" key="2">
    <source>
        <dbReference type="SAM" id="Phobius"/>
    </source>
</evidence>
<keyword evidence="4" id="KW-0012">Acyltransferase</keyword>
<protein>
    <submittedName>
        <fullName evidence="4">Putative acyltransferase, WS/DGAT/MGAT protein</fullName>
    </submittedName>
</protein>
<evidence type="ECO:0000256" key="1">
    <source>
        <dbReference type="SAM" id="MobiDB-lite"/>
    </source>
</evidence>
<feature type="region of interest" description="Disordered" evidence="1">
    <location>
        <begin position="249"/>
        <end position="282"/>
    </location>
</feature>
<keyword evidence="4" id="KW-0808">Transferase</keyword>
<dbReference type="GO" id="GO:0008374">
    <property type="term" value="F:O-acyltransferase activity"/>
    <property type="evidence" value="ECO:0007669"/>
    <property type="project" value="InterPro"/>
</dbReference>
<keyword evidence="2" id="KW-0472">Membrane</keyword>
<feature type="compositionally biased region" description="Basic and acidic residues" evidence="1">
    <location>
        <begin position="249"/>
        <end position="265"/>
    </location>
</feature>
<dbReference type="InterPro" id="IPR045034">
    <property type="entry name" value="O-acyltransferase_WSD1-like"/>
</dbReference>
<dbReference type="VEuPathDB" id="ToxoDB:TGDOM2_255980"/>
<name>A0A086JGC0_TOXGO</name>
<feature type="transmembrane region" description="Helical" evidence="2">
    <location>
        <begin position="41"/>
        <end position="67"/>
    </location>
</feature>
<dbReference type="GO" id="GO:0005886">
    <property type="term" value="C:plasma membrane"/>
    <property type="evidence" value="ECO:0007669"/>
    <property type="project" value="TreeGrafter"/>
</dbReference>
<reference evidence="4 5" key="1">
    <citation type="submission" date="2014-02" db="EMBL/GenBank/DDBJ databases">
        <authorList>
            <person name="Sibley D."/>
            <person name="Venepally P."/>
            <person name="Karamycheva S."/>
            <person name="Hadjithomas M."/>
            <person name="Khan A."/>
            <person name="Brunk B."/>
            <person name="Roos D."/>
            <person name="Caler E."/>
            <person name="Lorenzi H."/>
        </authorList>
    </citation>
    <scope>NUCLEOTIDE SEQUENCE [LARGE SCALE GENOMIC DNA]</scope>
    <source>
        <strain evidence="4 5">GAB2-2007-GAL-DOM2</strain>
    </source>
</reference>